<dbReference type="Proteomes" id="UP001307889">
    <property type="component" value="Chromosome 3"/>
</dbReference>
<feature type="compositionally biased region" description="Basic residues" evidence="1">
    <location>
        <begin position="47"/>
        <end position="56"/>
    </location>
</feature>
<dbReference type="EMBL" id="AP028911">
    <property type="protein sequence ID" value="BES91795.1"/>
    <property type="molecule type" value="Genomic_DNA"/>
</dbReference>
<protein>
    <submittedName>
        <fullName evidence="2">Uncharacterized protein</fullName>
    </submittedName>
</protein>
<evidence type="ECO:0000313" key="3">
    <source>
        <dbReference type="Proteomes" id="UP001307889"/>
    </source>
</evidence>
<organism evidence="2 3">
    <name type="scientific">Nesidiocoris tenuis</name>
    <dbReference type="NCBI Taxonomy" id="355587"/>
    <lineage>
        <taxon>Eukaryota</taxon>
        <taxon>Metazoa</taxon>
        <taxon>Ecdysozoa</taxon>
        <taxon>Arthropoda</taxon>
        <taxon>Hexapoda</taxon>
        <taxon>Insecta</taxon>
        <taxon>Pterygota</taxon>
        <taxon>Neoptera</taxon>
        <taxon>Paraneoptera</taxon>
        <taxon>Hemiptera</taxon>
        <taxon>Heteroptera</taxon>
        <taxon>Panheteroptera</taxon>
        <taxon>Cimicomorpha</taxon>
        <taxon>Miridae</taxon>
        <taxon>Dicyphina</taxon>
        <taxon>Nesidiocoris</taxon>
    </lineage>
</organism>
<feature type="region of interest" description="Disordered" evidence="1">
    <location>
        <begin position="47"/>
        <end position="74"/>
    </location>
</feature>
<sequence>MFFFNLPPQFCHNIAFCHNTCRPDFSASPALPLAVPTGFLARRQRRRLSGSARMKKLSTGSASCLPPDRPHHQSTGRLLAAEIDQTHGERGGGSYRRARAHPLLLLSPSDRIGRRKSSPPGPPGARVRISGAYRRAGLL</sequence>
<evidence type="ECO:0000313" key="2">
    <source>
        <dbReference type="EMBL" id="BES91795.1"/>
    </source>
</evidence>
<feature type="region of interest" description="Disordered" evidence="1">
    <location>
        <begin position="106"/>
        <end position="130"/>
    </location>
</feature>
<name>A0ABN7AHQ5_9HEMI</name>
<keyword evidence="3" id="KW-1185">Reference proteome</keyword>
<proteinExistence type="predicted"/>
<gene>
    <name evidence="2" type="ORF">NTJ_04603</name>
</gene>
<reference evidence="2 3" key="1">
    <citation type="submission" date="2023-09" db="EMBL/GenBank/DDBJ databases">
        <title>Nesidiocoris tenuis whole genome shotgun sequence.</title>
        <authorList>
            <person name="Shibata T."/>
            <person name="Shimoda M."/>
            <person name="Kobayashi T."/>
            <person name="Uehara T."/>
        </authorList>
    </citation>
    <scope>NUCLEOTIDE SEQUENCE [LARGE SCALE GENOMIC DNA]</scope>
    <source>
        <strain evidence="2 3">Japan</strain>
    </source>
</reference>
<evidence type="ECO:0000256" key="1">
    <source>
        <dbReference type="SAM" id="MobiDB-lite"/>
    </source>
</evidence>
<accession>A0ABN7AHQ5</accession>